<evidence type="ECO:0000256" key="2">
    <source>
        <dbReference type="ARBA" id="ARBA00022692"/>
    </source>
</evidence>
<keyword evidence="1 7" id="KW-1003">Cell membrane</keyword>
<keyword evidence="6 7" id="KW-0961">Cell wall biogenesis/degradation</keyword>
<accession>A0ABM5NG77</accession>
<keyword evidence="7" id="KW-0997">Cell inner membrane</keyword>
<dbReference type="Proteomes" id="UP000011820">
    <property type="component" value="Chromosome"/>
</dbReference>
<evidence type="ECO:0000313" key="9">
    <source>
        <dbReference type="Proteomes" id="UP000011820"/>
    </source>
</evidence>
<evidence type="ECO:0000256" key="3">
    <source>
        <dbReference type="ARBA" id="ARBA00022989"/>
    </source>
</evidence>
<keyword evidence="9" id="KW-1185">Reference proteome</keyword>
<dbReference type="PANTHER" id="PTHR30518:SF2">
    <property type="entry name" value="ENDOLYTIC MUREIN TRANSGLYCOSYLASE"/>
    <property type="match status" value="1"/>
</dbReference>
<sequence length="330" mass="37388">MKKASLLKFLIPLITIFLLAIGVHIHVIRVYNATGPLQNDTIFLVRNNMSLKEISKNLFNGGVIVNPYIFRYVTQFYFGSRGLKTGEYEIEKGSSMSQIAEKIMYGKVLMHSISFPEGFTVKQMARRLKDNPLLVGELPLELPLEGTLCPSTYNFPLGTHRSEILNQAMLKQKQVVDEVWEIRDVDHPIKSKEDLVILASIVEKETSRADERAHVASVFINRFSKSIRLQSDSTVIYGILEGDYDLTNRKISRSDFSIKTPYNSYLMNGLPPTAISNPGRLSLEAVAKPLHTEDLYFVGDGKGGHFFSTNFKDHTINVQKWRKMSLESKP</sequence>
<dbReference type="NCBIfam" id="TIGR00247">
    <property type="entry name" value="endolytic transglycosylase MltG"/>
    <property type="match status" value="1"/>
</dbReference>
<evidence type="ECO:0000256" key="4">
    <source>
        <dbReference type="ARBA" id="ARBA00023136"/>
    </source>
</evidence>
<keyword evidence="2 7" id="KW-0812">Transmembrane</keyword>
<dbReference type="HAMAP" id="MF_02065">
    <property type="entry name" value="MltG"/>
    <property type="match status" value="1"/>
</dbReference>
<dbReference type="GO" id="GO:0016829">
    <property type="term" value="F:lyase activity"/>
    <property type="evidence" value="ECO:0007669"/>
    <property type="project" value="UniProtKB-KW"/>
</dbReference>
<evidence type="ECO:0000313" key="8">
    <source>
        <dbReference type="EMBL" id="AGH17029.1"/>
    </source>
</evidence>
<keyword evidence="3 7" id="KW-1133">Transmembrane helix</keyword>
<dbReference type="Gene3D" id="3.30.160.60">
    <property type="entry name" value="Classic Zinc Finger"/>
    <property type="match status" value="1"/>
</dbReference>
<keyword evidence="4 7" id="KW-0472">Membrane</keyword>
<dbReference type="EMBL" id="CP004005">
    <property type="protein sequence ID" value="AGH17029.1"/>
    <property type="molecule type" value="Genomic_DNA"/>
</dbReference>
<dbReference type="EC" id="4.2.2.29" evidence="7"/>
<dbReference type="InterPro" id="IPR003770">
    <property type="entry name" value="MLTG-like"/>
</dbReference>
<dbReference type="Gene3D" id="3.30.1490.480">
    <property type="entry name" value="Endolytic murein transglycosylase"/>
    <property type="match status" value="1"/>
</dbReference>
<proteinExistence type="inferred from homology"/>
<evidence type="ECO:0000256" key="7">
    <source>
        <dbReference type="HAMAP-Rule" id="MF_02065"/>
    </source>
</evidence>
<feature type="site" description="Important for catalytic activity" evidence="7">
    <location>
        <position position="205"/>
    </location>
</feature>
<dbReference type="PANTHER" id="PTHR30518">
    <property type="entry name" value="ENDOLYTIC MUREIN TRANSGLYCOSYLASE"/>
    <property type="match status" value="1"/>
</dbReference>
<organism evidence="8 9">
    <name type="scientific">Candidatus Liberibacter asiaticus str. gxpsy</name>
    <dbReference type="NCBI Taxonomy" id="1174529"/>
    <lineage>
        <taxon>Bacteria</taxon>
        <taxon>Pseudomonadati</taxon>
        <taxon>Pseudomonadota</taxon>
        <taxon>Alphaproteobacteria</taxon>
        <taxon>Hyphomicrobiales</taxon>
        <taxon>Rhizobiaceae</taxon>
        <taxon>Liberibacter</taxon>
    </lineage>
</organism>
<gene>
    <name evidence="7" type="primary">mltG</name>
    <name evidence="8" type="ORF">WSI_03295</name>
</gene>
<reference evidence="8 9" key="1">
    <citation type="journal article" date="2013" name="Genome Announc.">
        <title>Complete Genome Sequence of a Chinese Strain of 'Candidatus Liberibacter asiaticus'.</title>
        <authorList>
            <person name="Lin H."/>
            <person name="Han C.S."/>
            <person name="Liu B."/>
            <person name="Lou B."/>
            <person name="Bai X."/>
            <person name="Deng C."/>
            <person name="Civerolo E.L."/>
            <person name="Gupta G."/>
        </authorList>
    </citation>
    <scope>NUCLEOTIDE SEQUENCE [LARGE SCALE GENOMIC DNA]</scope>
    <source>
        <strain evidence="9">gxpsy</strain>
    </source>
</reference>
<evidence type="ECO:0000256" key="6">
    <source>
        <dbReference type="ARBA" id="ARBA00023316"/>
    </source>
</evidence>
<comment type="function">
    <text evidence="7">Functions as a peptidoglycan terminase that cleaves nascent peptidoglycan strands endolytically to terminate their elongation.</text>
</comment>
<keyword evidence="5 7" id="KW-0456">Lyase</keyword>
<evidence type="ECO:0000256" key="5">
    <source>
        <dbReference type="ARBA" id="ARBA00023239"/>
    </source>
</evidence>
<evidence type="ECO:0000256" key="1">
    <source>
        <dbReference type="ARBA" id="ARBA00022475"/>
    </source>
</evidence>
<comment type="similarity">
    <text evidence="7">Belongs to the transglycosylase MltG family.</text>
</comment>
<protein>
    <recommendedName>
        <fullName evidence="7">Endolytic murein transglycosylase</fullName>
        <ecNumber evidence="7">4.2.2.29</ecNumber>
    </recommendedName>
    <alternativeName>
        <fullName evidence="7">Peptidoglycan lytic transglycosylase</fullName>
    </alternativeName>
    <alternativeName>
        <fullName evidence="7">Peptidoglycan polymerization terminase</fullName>
    </alternativeName>
</protein>
<dbReference type="CDD" id="cd08010">
    <property type="entry name" value="MltG_like"/>
    <property type="match status" value="1"/>
</dbReference>
<name>A0ABM5NG77_LIBAS</name>
<dbReference type="Pfam" id="PF02618">
    <property type="entry name" value="YceG"/>
    <property type="match status" value="1"/>
</dbReference>
<comment type="catalytic activity">
    <reaction evidence="7">
        <text>a peptidoglycan chain = a peptidoglycan chain with N-acetyl-1,6-anhydromuramyl-[peptide] at the reducing end + a peptidoglycan chain with N-acetylglucosamine at the non-reducing end.</text>
        <dbReference type="EC" id="4.2.2.29"/>
    </reaction>
</comment>